<protein>
    <submittedName>
        <fullName evidence="1">Uncharacterized protein</fullName>
    </submittedName>
</protein>
<name>A0A8R7TL94_TRIUA</name>
<reference evidence="1" key="3">
    <citation type="submission" date="2022-06" db="UniProtKB">
        <authorList>
            <consortium name="EnsemblPlants"/>
        </authorList>
    </citation>
    <scope>IDENTIFICATION</scope>
</reference>
<accession>A0A8R7TL94</accession>
<organism evidence="1 2">
    <name type="scientific">Triticum urartu</name>
    <name type="common">Red wild einkorn</name>
    <name type="synonym">Crithodium urartu</name>
    <dbReference type="NCBI Taxonomy" id="4572"/>
    <lineage>
        <taxon>Eukaryota</taxon>
        <taxon>Viridiplantae</taxon>
        <taxon>Streptophyta</taxon>
        <taxon>Embryophyta</taxon>
        <taxon>Tracheophyta</taxon>
        <taxon>Spermatophyta</taxon>
        <taxon>Magnoliopsida</taxon>
        <taxon>Liliopsida</taxon>
        <taxon>Poales</taxon>
        <taxon>Poaceae</taxon>
        <taxon>BOP clade</taxon>
        <taxon>Pooideae</taxon>
        <taxon>Triticodae</taxon>
        <taxon>Triticeae</taxon>
        <taxon>Triticinae</taxon>
        <taxon>Triticum</taxon>
    </lineage>
</organism>
<dbReference type="AlphaFoldDB" id="A0A8R7TL94"/>
<reference evidence="2" key="1">
    <citation type="journal article" date="2013" name="Nature">
        <title>Draft genome of the wheat A-genome progenitor Triticum urartu.</title>
        <authorList>
            <person name="Ling H.Q."/>
            <person name="Zhao S."/>
            <person name="Liu D."/>
            <person name="Wang J."/>
            <person name="Sun H."/>
            <person name="Zhang C."/>
            <person name="Fan H."/>
            <person name="Li D."/>
            <person name="Dong L."/>
            <person name="Tao Y."/>
            <person name="Gao C."/>
            <person name="Wu H."/>
            <person name="Li Y."/>
            <person name="Cui Y."/>
            <person name="Guo X."/>
            <person name="Zheng S."/>
            <person name="Wang B."/>
            <person name="Yu K."/>
            <person name="Liang Q."/>
            <person name="Yang W."/>
            <person name="Lou X."/>
            <person name="Chen J."/>
            <person name="Feng M."/>
            <person name="Jian J."/>
            <person name="Zhang X."/>
            <person name="Luo G."/>
            <person name="Jiang Y."/>
            <person name="Liu J."/>
            <person name="Wang Z."/>
            <person name="Sha Y."/>
            <person name="Zhang B."/>
            <person name="Wu H."/>
            <person name="Tang D."/>
            <person name="Shen Q."/>
            <person name="Xue P."/>
            <person name="Zou S."/>
            <person name="Wang X."/>
            <person name="Liu X."/>
            <person name="Wang F."/>
            <person name="Yang Y."/>
            <person name="An X."/>
            <person name="Dong Z."/>
            <person name="Zhang K."/>
            <person name="Zhang X."/>
            <person name="Luo M.C."/>
            <person name="Dvorak J."/>
            <person name="Tong Y."/>
            <person name="Wang J."/>
            <person name="Yang H."/>
            <person name="Li Z."/>
            <person name="Wang D."/>
            <person name="Zhang A."/>
            <person name="Wang J."/>
        </authorList>
    </citation>
    <scope>NUCLEOTIDE SEQUENCE</scope>
    <source>
        <strain evidence="2">cv. G1812</strain>
    </source>
</reference>
<reference evidence="1" key="2">
    <citation type="submission" date="2018-03" db="EMBL/GenBank/DDBJ databases">
        <title>The Triticum urartu genome reveals the dynamic nature of wheat genome evolution.</title>
        <authorList>
            <person name="Ling H."/>
            <person name="Ma B."/>
            <person name="Shi X."/>
            <person name="Liu H."/>
            <person name="Dong L."/>
            <person name="Sun H."/>
            <person name="Cao Y."/>
            <person name="Gao Q."/>
            <person name="Zheng S."/>
            <person name="Li Y."/>
            <person name="Yu Y."/>
            <person name="Du H."/>
            <person name="Qi M."/>
            <person name="Li Y."/>
            <person name="Yu H."/>
            <person name="Cui Y."/>
            <person name="Wang N."/>
            <person name="Chen C."/>
            <person name="Wu H."/>
            <person name="Zhao Y."/>
            <person name="Zhang J."/>
            <person name="Li Y."/>
            <person name="Zhou W."/>
            <person name="Zhang B."/>
            <person name="Hu W."/>
            <person name="Eijk M."/>
            <person name="Tang J."/>
            <person name="Witsenboer H."/>
            <person name="Zhao S."/>
            <person name="Li Z."/>
            <person name="Zhang A."/>
            <person name="Wang D."/>
            <person name="Liang C."/>
        </authorList>
    </citation>
    <scope>NUCLEOTIDE SEQUENCE [LARGE SCALE GENOMIC DNA]</scope>
    <source>
        <strain evidence="1">cv. G1812</strain>
    </source>
</reference>
<proteinExistence type="predicted"/>
<evidence type="ECO:0000313" key="1">
    <source>
        <dbReference type="EnsemblPlants" id="TuG1812G0200004348.01.T01"/>
    </source>
</evidence>
<dbReference type="Gramene" id="TuG1812G0200004348.01.T01">
    <property type="protein sequence ID" value="TuG1812G0200004348.01.T01"/>
    <property type="gene ID" value="TuG1812G0200004348.01"/>
</dbReference>
<dbReference type="Proteomes" id="UP000015106">
    <property type="component" value="Chromosome 2"/>
</dbReference>
<dbReference type="EnsemblPlants" id="TuG1812G0200004348.01.T01">
    <property type="protein sequence ID" value="TuG1812G0200004348.01.T01"/>
    <property type="gene ID" value="TuG1812G0200004348.01"/>
</dbReference>
<evidence type="ECO:0000313" key="2">
    <source>
        <dbReference type="Proteomes" id="UP000015106"/>
    </source>
</evidence>
<sequence length="68" mass="7933">MWSAMPRFPPCFHTMSEYIRCCSLFILDSAEDEYKLICNWLVLALHKTATVPLLFFFTWSCTCLPCCS</sequence>
<keyword evidence="2" id="KW-1185">Reference proteome</keyword>